<organism evidence="3 4">
    <name type="scientific">Micromonospora olivasterospora</name>
    <dbReference type="NCBI Taxonomy" id="1880"/>
    <lineage>
        <taxon>Bacteria</taxon>
        <taxon>Bacillati</taxon>
        <taxon>Actinomycetota</taxon>
        <taxon>Actinomycetes</taxon>
        <taxon>Micromonosporales</taxon>
        <taxon>Micromonosporaceae</taxon>
        <taxon>Micromonospora</taxon>
    </lineage>
</organism>
<dbReference type="Gene3D" id="3.30.750.24">
    <property type="entry name" value="STAS domain"/>
    <property type="match status" value="1"/>
</dbReference>
<sequence length="260" mass="27466">MSGVHRPDASPVADLHNRMIMPTDPRCLVETDESSGVLRLTGVLDVAATGTVRDALLAWLCRRPGPVVVDLSGARISDSAARRTLAEVRREIADWPAADLLVVDPSGETAGDGLSVWPTLDEATVALAASPMAAAATRELPPDVGAAREARALVLEGCARWGIDELAEAGCIAVTEMVNNVVAHAGTPMTVRLAPWHDTLRIGVRDHSALQPTYAGLAPPDTAGGRGLLLIDTVARRWGSTPLPDGKLVWAILHTEDERP</sequence>
<dbReference type="AlphaFoldDB" id="A0A562I6Q6"/>
<proteinExistence type="predicted"/>
<dbReference type="CDD" id="cd16936">
    <property type="entry name" value="HATPase_RsbW-like"/>
    <property type="match status" value="1"/>
</dbReference>
<dbReference type="PANTHER" id="PTHR35526">
    <property type="entry name" value="ANTI-SIGMA-F FACTOR RSBW-RELATED"/>
    <property type="match status" value="1"/>
</dbReference>
<dbReference type="InterPro" id="IPR036513">
    <property type="entry name" value="STAS_dom_sf"/>
</dbReference>
<comment type="caution">
    <text evidence="3">The sequence shown here is derived from an EMBL/GenBank/DDBJ whole genome shotgun (WGS) entry which is preliminary data.</text>
</comment>
<name>A0A562I6Q6_MICOL</name>
<reference evidence="3 4" key="1">
    <citation type="submission" date="2019-07" db="EMBL/GenBank/DDBJ databases">
        <title>R&amp;d 2014.</title>
        <authorList>
            <person name="Klenk H.-P."/>
        </authorList>
    </citation>
    <scope>NUCLEOTIDE SEQUENCE [LARGE SCALE GENOMIC DNA]</scope>
    <source>
        <strain evidence="3 4">DSM 43868</strain>
    </source>
</reference>
<evidence type="ECO:0000256" key="1">
    <source>
        <dbReference type="ARBA" id="ARBA00022527"/>
    </source>
</evidence>
<dbReference type="GO" id="GO:0004674">
    <property type="term" value="F:protein serine/threonine kinase activity"/>
    <property type="evidence" value="ECO:0007669"/>
    <property type="project" value="UniProtKB-KW"/>
</dbReference>
<dbReference type="Pfam" id="PF13581">
    <property type="entry name" value="HATPase_c_2"/>
    <property type="match status" value="1"/>
</dbReference>
<dbReference type="Proteomes" id="UP000319825">
    <property type="component" value="Unassembled WGS sequence"/>
</dbReference>
<keyword evidence="3" id="KW-0808">Transferase</keyword>
<accession>A0A562I6Q6</accession>
<dbReference type="PANTHER" id="PTHR35526:SF3">
    <property type="entry name" value="ANTI-SIGMA-F FACTOR RSBW"/>
    <property type="match status" value="1"/>
</dbReference>
<dbReference type="PROSITE" id="PS50801">
    <property type="entry name" value="STAS"/>
    <property type="match status" value="1"/>
</dbReference>
<dbReference type="SUPFAM" id="SSF52091">
    <property type="entry name" value="SpoIIaa-like"/>
    <property type="match status" value="1"/>
</dbReference>
<dbReference type="EMBL" id="VLKE01000001">
    <property type="protein sequence ID" value="TWH66395.1"/>
    <property type="molecule type" value="Genomic_DNA"/>
</dbReference>
<evidence type="ECO:0000313" key="3">
    <source>
        <dbReference type="EMBL" id="TWH66395.1"/>
    </source>
</evidence>
<dbReference type="InterPro" id="IPR036890">
    <property type="entry name" value="HATPase_C_sf"/>
</dbReference>
<dbReference type="Gene3D" id="3.30.565.10">
    <property type="entry name" value="Histidine kinase-like ATPase, C-terminal domain"/>
    <property type="match status" value="1"/>
</dbReference>
<dbReference type="InterPro" id="IPR003594">
    <property type="entry name" value="HATPase_dom"/>
</dbReference>
<evidence type="ECO:0000313" key="4">
    <source>
        <dbReference type="Proteomes" id="UP000319825"/>
    </source>
</evidence>
<dbReference type="OrthoDB" id="3364147at2"/>
<feature type="domain" description="STAS" evidence="2">
    <location>
        <begin position="37"/>
        <end position="103"/>
    </location>
</feature>
<dbReference type="InterPro" id="IPR058548">
    <property type="entry name" value="MlaB-like_STAS"/>
</dbReference>
<keyword evidence="1" id="KW-0723">Serine/threonine-protein kinase</keyword>
<keyword evidence="3" id="KW-0418">Kinase</keyword>
<protein>
    <submittedName>
        <fullName evidence="3">Histidine kinase-like protein</fullName>
    </submittedName>
</protein>
<gene>
    <name evidence="3" type="ORF">JD77_01347</name>
</gene>
<keyword evidence="4" id="KW-1185">Reference proteome</keyword>
<dbReference type="InterPro" id="IPR050267">
    <property type="entry name" value="Anti-sigma-factor_SerPK"/>
</dbReference>
<dbReference type="Pfam" id="PF13466">
    <property type="entry name" value="STAS_2"/>
    <property type="match status" value="1"/>
</dbReference>
<evidence type="ECO:0000259" key="2">
    <source>
        <dbReference type="PROSITE" id="PS50801"/>
    </source>
</evidence>
<dbReference type="InterPro" id="IPR002645">
    <property type="entry name" value="STAS_dom"/>
</dbReference>
<dbReference type="CDD" id="cd07043">
    <property type="entry name" value="STAS_anti-anti-sigma_factors"/>
    <property type="match status" value="1"/>
</dbReference>